<dbReference type="STRING" id="77586.A0A0D9XE41"/>
<comment type="similarity">
    <text evidence="1 6">Belongs to the TIFY/JAZ family.</text>
</comment>
<evidence type="ECO:0000256" key="7">
    <source>
        <dbReference type="SAM" id="MobiDB-lite"/>
    </source>
</evidence>
<keyword evidence="6" id="KW-0539">Nucleus</keyword>
<dbReference type="PANTHER" id="PTHR33077:SF50">
    <property type="entry name" value="PROTEIN TIFY 10C"/>
    <property type="match status" value="1"/>
</dbReference>
<feature type="region of interest" description="Disordered" evidence="7">
    <location>
        <begin position="106"/>
        <end position="131"/>
    </location>
</feature>
<reference evidence="9" key="3">
    <citation type="submission" date="2015-04" db="UniProtKB">
        <authorList>
            <consortium name="EnsemblPlants"/>
        </authorList>
    </citation>
    <scope>IDENTIFICATION</scope>
</reference>
<evidence type="ECO:0000256" key="6">
    <source>
        <dbReference type="RuleBase" id="RU369065"/>
    </source>
</evidence>
<reference evidence="9 10" key="1">
    <citation type="submission" date="2012-08" db="EMBL/GenBank/DDBJ databases">
        <title>Oryza genome evolution.</title>
        <authorList>
            <person name="Wing R.A."/>
        </authorList>
    </citation>
    <scope>NUCLEOTIDE SEQUENCE</scope>
</reference>
<evidence type="ECO:0000256" key="5">
    <source>
        <dbReference type="ARBA" id="ARBA00023163"/>
    </source>
</evidence>
<keyword evidence="10" id="KW-1185">Reference proteome</keyword>
<accession>A0A0D9XE41</accession>
<dbReference type="PROSITE" id="PS51320">
    <property type="entry name" value="TIFY"/>
    <property type="match status" value="1"/>
</dbReference>
<dbReference type="GO" id="GO:0031347">
    <property type="term" value="P:regulation of defense response"/>
    <property type="evidence" value="ECO:0007669"/>
    <property type="project" value="UniProtKB-UniRule"/>
</dbReference>
<evidence type="ECO:0000313" key="10">
    <source>
        <dbReference type="Proteomes" id="UP000032180"/>
    </source>
</evidence>
<dbReference type="Pfam" id="PF06200">
    <property type="entry name" value="tify"/>
    <property type="match status" value="1"/>
</dbReference>
<dbReference type="InterPro" id="IPR010399">
    <property type="entry name" value="Tify_dom"/>
</dbReference>
<dbReference type="Pfam" id="PF09425">
    <property type="entry name" value="Jas_motif"/>
    <property type="match status" value="1"/>
</dbReference>
<evidence type="ECO:0000313" key="9">
    <source>
        <dbReference type="EnsemblPlants" id="LPERR09G08240.1"/>
    </source>
</evidence>
<dbReference type="Gramene" id="LPERR09G08240.1">
    <property type="protein sequence ID" value="LPERR09G08240.1"/>
    <property type="gene ID" value="LPERR09G08240"/>
</dbReference>
<evidence type="ECO:0000259" key="8">
    <source>
        <dbReference type="PROSITE" id="PS51320"/>
    </source>
</evidence>
<comment type="domain">
    <text evidence="6">The jas domain is required for interaction with COI1.</text>
</comment>
<dbReference type="PANTHER" id="PTHR33077">
    <property type="entry name" value="PROTEIN TIFY 4A-RELATED-RELATED"/>
    <property type="match status" value="1"/>
</dbReference>
<dbReference type="SMART" id="SM00979">
    <property type="entry name" value="TIFY"/>
    <property type="match status" value="1"/>
</dbReference>
<evidence type="ECO:0000256" key="1">
    <source>
        <dbReference type="ARBA" id="ARBA00008614"/>
    </source>
</evidence>
<dbReference type="InterPro" id="IPR018467">
    <property type="entry name" value="CCT_CS"/>
</dbReference>
<evidence type="ECO:0000256" key="2">
    <source>
        <dbReference type="ARBA" id="ARBA00022819"/>
    </source>
</evidence>
<dbReference type="GO" id="GO:0009611">
    <property type="term" value="P:response to wounding"/>
    <property type="evidence" value="ECO:0007669"/>
    <property type="project" value="UniProtKB-UniRule"/>
</dbReference>
<reference evidence="10" key="2">
    <citation type="submission" date="2013-12" db="EMBL/GenBank/DDBJ databases">
        <authorList>
            <person name="Yu Y."/>
            <person name="Lee S."/>
            <person name="de Baynast K."/>
            <person name="Wissotski M."/>
            <person name="Liu L."/>
            <person name="Talag J."/>
            <person name="Goicoechea J."/>
            <person name="Angelova A."/>
            <person name="Jetty R."/>
            <person name="Kudrna D."/>
            <person name="Golser W."/>
            <person name="Rivera L."/>
            <person name="Zhang J."/>
            <person name="Wing R."/>
        </authorList>
    </citation>
    <scope>NUCLEOTIDE SEQUENCE</scope>
</reference>
<dbReference type="AlphaFoldDB" id="A0A0D9XE41"/>
<keyword evidence="4" id="KW-0805">Transcription regulation</keyword>
<dbReference type="HOGENOM" id="CLU_832518_0_0_1"/>
<keyword evidence="2 6" id="KW-1184">Jasmonic acid signaling pathway</keyword>
<name>A0A0D9XE41_9ORYZ</name>
<evidence type="ECO:0000256" key="3">
    <source>
        <dbReference type="ARBA" id="ARBA00022843"/>
    </source>
</evidence>
<dbReference type="Proteomes" id="UP000032180">
    <property type="component" value="Chromosome 9"/>
</dbReference>
<feature type="domain" description="Tify" evidence="8">
    <location>
        <begin position="216"/>
        <end position="251"/>
    </location>
</feature>
<comment type="subcellular location">
    <subcellularLocation>
        <location evidence="6">Nucleus</location>
    </subcellularLocation>
</comment>
<sequence length="334" mass="35898">MYPTQRAIFAHTTDPAGKTSCTPTFSLSLDHPRTTQTSSIHVVVTFIITDSKPDDMVEPLHCSLTCPTRHDEARTNEIGFKCPGPGAKERETTRREIVGKEREGNWGWRARGQPNRPSLMGGGDEMGGATAAGKEKSSFAVTCSLLSQFLKEKKTGGLHGLALGMPPAAVVGGGAFRPPTTMNLLSGLDTAETAAEPPLKAPVDQQLSDKNAREADGEQAQQLTIFYGGKVVVFDNFPATKVKDLLQIVNAGDAVNKNIGTAATQSMPRPAQNNLPDLPIARRNSLHRFLEKRKGRMNTNAPYQANSSVAPSKQANGEKSLVGFGQEVTIKHEI</sequence>
<evidence type="ECO:0000256" key="4">
    <source>
        <dbReference type="ARBA" id="ARBA00023015"/>
    </source>
</evidence>
<dbReference type="eggNOG" id="ENOG502S6PU">
    <property type="taxonomic scope" value="Eukaryota"/>
</dbReference>
<dbReference type="EnsemblPlants" id="LPERR09G08240.1">
    <property type="protein sequence ID" value="LPERR09G08240.1"/>
    <property type="gene ID" value="LPERR09G08240"/>
</dbReference>
<dbReference type="InterPro" id="IPR040390">
    <property type="entry name" value="TIFY/JAZ"/>
</dbReference>
<organism evidence="9 10">
    <name type="scientific">Leersia perrieri</name>
    <dbReference type="NCBI Taxonomy" id="77586"/>
    <lineage>
        <taxon>Eukaryota</taxon>
        <taxon>Viridiplantae</taxon>
        <taxon>Streptophyta</taxon>
        <taxon>Embryophyta</taxon>
        <taxon>Tracheophyta</taxon>
        <taxon>Spermatophyta</taxon>
        <taxon>Magnoliopsida</taxon>
        <taxon>Liliopsida</taxon>
        <taxon>Poales</taxon>
        <taxon>Poaceae</taxon>
        <taxon>BOP clade</taxon>
        <taxon>Oryzoideae</taxon>
        <taxon>Oryzeae</taxon>
        <taxon>Oryzinae</taxon>
        <taxon>Leersia</taxon>
    </lineage>
</organism>
<protein>
    <recommendedName>
        <fullName evidence="6">Protein TIFY</fullName>
    </recommendedName>
    <alternativeName>
        <fullName evidence="6">Jasmonate ZIM domain-containing protein</fullName>
    </alternativeName>
</protein>
<dbReference type="GO" id="GO:2000022">
    <property type="term" value="P:regulation of jasmonic acid mediated signaling pathway"/>
    <property type="evidence" value="ECO:0007669"/>
    <property type="project" value="UniProtKB-UniRule"/>
</dbReference>
<comment type="function">
    <text evidence="6">Repressor of jasmonate responses.</text>
</comment>
<keyword evidence="5" id="KW-0804">Transcription</keyword>
<keyword evidence="3" id="KW-0832">Ubl conjugation</keyword>
<proteinExistence type="inferred from homology"/>
<dbReference type="GO" id="GO:0005634">
    <property type="term" value="C:nucleus"/>
    <property type="evidence" value="ECO:0007669"/>
    <property type="project" value="UniProtKB-SubCell"/>
</dbReference>